<gene>
    <name evidence="2" type="ORF">MANT1106_LOCUS15409</name>
</gene>
<feature type="compositionally biased region" description="Low complexity" evidence="1">
    <location>
        <begin position="17"/>
        <end position="32"/>
    </location>
</feature>
<name>A0A7S0SS87_9CHLO</name>
<organism evidence="2">
    <name type="scientific">Mantoniella antarctica</name>
    <dbReference type="NCBI Taxonomy" id="81844"/>
    <lineage>
        <taxon>Eukaryota</taxon>
        <taxon>Viridiplantae</taxon>
        <taxon>Chlorophyta</taxon>
        <taxon>Mamiellophyceae</taxon>
        <taxon>Mamiellales</taxon>
        <taxon>Mamiellaceae</taxon>
        <taxon>Mantoniella</taxon>
    </lineage>
</organism>
<dbReference type="EMBL" id="HBFC01025444">
    <property type="protein sequence ID" value="CAD8712785.1"/>
    <property type="molecule type" value="Transcribed_RNA"/>
</dbReference>
<evidence type="ECO:0000313" key="2">
    <source>
        <dbReference type="EMBL" id="CAD8712785.1"/>
    </source>
</evidence>
<reference evidence="2" key="1">
    <citation type="submission" date="2021-01" db="EMBL/GenBank/DDBJ databases">
        <authorList>
            <person name="Corre E."/>
            <person name="Pelletier E."/>
            <person name="Niang G."/>
            <person name="Scheremetjew M."/>
            <person name="Finn R."/>
            <person name="Kale V."/>
            <person name="Holt S."/>
            <person name="Cochrane G."/>
            <person name="Meng A."/>
            <person name="Brown T."/>
            <person name="Cohen L."/>
        </authorList>
    </citation>
    <scope>NUCLEOTIDE SEQUENCE</scope>
    <source>
        <strain evidence="2">SL-175</strain>
    </source>
</reference>
<protein>
    <submittedName>
        <fullName evidence="2">Uncharacterized protein</fullName>
    </submittedName>
</protein>
<sequence>MSRAAAFAMTTHARCVPSAAAATPPRANAPSRQRPLYRGGPHRAWRARDSHVARVVKKGLGPGEVDAEEAEYQQMMRETKEWMAYEPDDLPENHPAPWETHIQNLMRDGPWPCWDADKAAEMDADPEFIPFKEAPAEYSMFDDKAKIYHTALAAERALMTAERQTQIRKQRWMPMDDDVRLKGIPSCAEVGWTHAKILELIAYPAHVQKAMEEHSVFIYDPRFPCDNTWIPPPEADTWQFIKDIGHGTDEPVDDLALAERLAIKNGIVQRAEAIPDGNEILNQTSEAKLARAIDIGDDDEDAAVAAGQPEGAGGAKGGGKDDPRQSRGKAAGG</sequence>
<feature type="region of interest" description="Disordered" evidence="1">
    <location>
        <begin position="16"/>
        <end position="41"/>
    </location>
</feature>
<proteinExistence type="predicted"/>
<accession>A0A7S0SS87</accession>
<feature type="region of interest" description="Disordered" evidence="1">
    <location>
        <begin position="300"/>
        <end position="333"/>
    </location>
</feature>
<evidence type="ECO:0000256" key="1">
    <source>
        <dbReference type="SAM" id="MobiDB-lite"/>
    </source>
</evidence>
<dbReference type="AlphaFoldDB" id="A0A7S0SS87"/>